<reference evidence="2" key="1">
    <citation type="submission" date="2021-01" db="EMBL/GenBank/DDBJ databases">
        <authorList>
            <person name="Corre E."/>
            <person name="Pelletier E."/>
            <person name="Niang G."/>
            <person name="Scheremetjew M."/>
            <person name="Finn R."/>
            <person name="Kale V."/>
            <person name="Holt S."/>
            <person name="Cochrane G."/>
            <person name="Meng A."/>
            <person name="Brown T."/>
            <person name="Cohen L."/>
        </authorList>
    </citation>
    <scope>NUCLEOTIDE SEQUENCE</scope>
    <source>
        <strain evidence="2">CCMP147</strain>
    </source>
</reference>
<proteinExistence type="predicted"/>
<protein>
    <submittedName>
        <fullName evidence="2">Uncharacterized protein</fullName>
    </submittedName>
</protein>
<sequence>MAEELAQAIVKASNAMRRRTEPLHVATISVGHFPGDNDEDFNFDVRGSGIGSCPNHLFRYCEDAINKVHTKGFVRMNEADEKAWIDSLKTLYDEIPDGPQDFKAGKPIMVFFKPIARKSAKTQSSNTEKAGGTTAVAGENKRRRRRGKRRRKNQTS</sequence>
<feature type="region of interest" description="Disordered" evidence="1">
    <location>
        <begin position="119"/>
        <end position="156"/>
    </location>
</feature>
<dbReference type="AlphaFoldDB" id="A0A7R9Z9R2"/>
<organism evidence="2">
    <name type="scientific">Pseudictyota dubia</name>
    <dbReference type="NCBI Taxonomy" id="2749911"/>
    <lineage>
        <taxon>Eukaryota</taxon>
        <taxon>Sar</taxon>
        <taxon>Stramenopiles</taxon>
        <taxon>Ochrophyta</taxon>
        <taxon>Bacillariophyta</taxon>
        <taxon>Mediophyceae</taxon>
        <taxon>Biddulphiophycidae</taxon>
        <taxon>Eupodiscales</taxon>
        <taxon>Odontellaceae</taxon>
        <taxon>Pseudictyota</taxon>
    </lineage>
</organism>
<evidence type="ECO:0000313" key="2">
    <source>
        <dbReference type="EMBL" id="CAD8312356.1"/>
    </source>
</evidence>
<name>A0A7R9Z9R2_9STRA</name>
<accession>A0A7R9Z9R2</accession>
<gene>
    <name evidence="2" type="ORF">TDUB1175_LOCUS11145</name>
</gene>
<feature type="compositionally biased region" description="Basic residues" evidence="1">
    <location>
        <begin position="141"/>
        <end position="156"/>
    </location>
</feature>
<dbReference type="EMBL" id="HBED01022287">
    <property type="protein sequence ID" value="CAD8312356.1"/>
    <property type="molecule type" value="Transcribed_RNA"/>
</dbReference>
<evidence type="ECO:0000256" key="1">
    <source>
        <dbReference type="SAM" id="MobiDB-lite"/>
    </source>
</evidence>